<name>A0ABN2KM72_9MICO</name>
<proteinExistence type="predicted"/>
<dbReference type="SUPFAM" id="SSF51261">
    <property type="entry name" value="Duplicated hybrid motif"/>
    <property type="match status" value="1"/>
</dbReference>
<dbReference type="InterPro" id="IPR011055">
    <property type="entry name" value="Dup_hybrid_motif"/>
</dbReference>
<dbReference type="PANTHER" id="PTHR21666:SF270">
    <property type="entry name" value="MUREIN HYDROLASE ACTIVATOR ENVC"/>
    <property type="match status" value="1"/>
</dbReference>
<dbReference type="Proteomes" id="UP001500506">
    <property type="component" value="Unassembled WGS sequence"/>
</dbReference>
<dbReference type="RefSeq" id="WP_232499444.1">
    <property type="nucleotide sequence ID" value="NZ_BAAANH010000003.1"/>
</dbReference>
<gene>
    <name evidence="2" type="ORF">GCM10009747_16650</name>
</gene>
<reference evidence="2 3" key="1">
    <citation type="journal article" date="2019" name="Int. J. Syst. Evol. Microbiol.">
        <title>The Global Catalogue of Microorganisms (GCM) 10K type strain sequencing project: providing services to taxonomists for standard genome sequencing and annotation.</title>
        <authorList>
            <consortium name="The Broad Institute Genomics Platform"/>
            <consortium name="The Broad Institute Genome Sequencing Center for Infectious Disease"/>
            <person name="Wu L."/>
            <person name="Ma J."/>
        </authorList>
    </citation>
    <scope>NUCLEOTIDE SEQUENCE [LARGE SCALE GENOMIC DNA]</scope>
    <source>
        <strain evidence="2 3">JCM 14319</strain>
    </source>
</reference>
<feature type="domain" description="M23ase beta-sheet core" evidence="1">
    <location>
        <begin position="113"/>
        <end position="187"/>
    </location>
</feature>
<sequence length="235" mass="25493">MEHTLENPVVVEFPLRGDGWMAVTTPAHRVPSHGTDMLGQRYAYDLLIVDSRNGVHHHPAGTLRGELFGGRTKESYAWGAPIHAPFDAEVVKASDGMTEREWIHPARELAHAVTNAVTFTPEKLPSIMGNHVLLRSLDSPDVYAGFAHLAPGTVAVTEGQRVSTGELLGKVGHTGNSTAPHLHFQLMDSPDLLTATGIACAFRAYDVRRDGAWVRVTNGVPGRRERIRSVEAATG</sequence>
<organism evidence="2 3">
    <name type="scientific">Agromyces humatus</name>
    <dbReference type="NCBI Taxonomy" id="279573"/>
    <lineage>
        <taxon>Bacteria</taxon>
        <taxon>Bacillati</taxon>
        <taxon>Actinomycetota</taxon>
        <taxon>Actinomycetes</taxon>
        <taxon>Micrococcales</taxon>
        <taxon>Microbacteriaceae</taxon>
        <taxon>Agromyces</taxon>
    </lineage>
</organism>
<dbReference type="PANTHER" id="PTHR21666">
    <property type="entry name" value="PEPTIDASE-RELATED"/>
    <property type="match status" value="1"/>
</dbReference>
<dbReference type="Gene3D" id="2.70.70.10">
    <property type="entry name" value="Glucose Permease (Domain IIA)"/>
    <property type="match status" value="1"/>
</dbReference>
<dbReference type="EMBL" id="BAAANH010000003">
    <property type="protein sequence ID" value="GAA1758563.1"/>
    <property type="molecule type" value="Genomic_DNA"/>
</dbReference>
<protein>
    <submittedName>
        <fullName evidence="2">M23 family metallopeptidase</fullName>
    </submittedName>
</protein>
<comment type="caution">
    <text evidence="2">The sequence shown here is derived from an EMBL/GenBank/DDBJ whole genome shotgun (WGS) entry which is preliminary data.</text>
</comment>
<dbReference type="InterPro" id="IPR050570">
    <property type="entry name" value="Cell_wall_metabolism_enzyme"/>
</dbReference>
<dbReference type="CDD" id="cd12797">
    <property type="entry name" value="M23_peptidase"/>
    <property type="match status" value="1"/>
</dbReference>
<accession>A0ABN2KM72</accession>
<dbReference type="InterPro" id="IPR016047">
    <property type="entry name" value="M23ase_b-sheet_dom"/>
</dbReference>
<evidence type="ECO:0000259" key="1">
    <source>
        <dbReference type="Pfam" id="PF01551"/>
    </source>
</evidence>
<keyword evidence="3" id="KW-1185">Reference proteome</keyword>
<evidence type="ECO:0000313" key="2">
    <source>
        <dbReference type="EMBL" id="GAA1758563.1"/>
    </source>
</evidence>
<dbReference type="Pfam" id="PF01551">
    <property type="entry name" value="Peptidase_M23"/>
    <property type="match status" value="1"/>
</dbReference>
<evidence type="ECO:0000313" key="3">
    <source>
        <dbReference type="Proteomes" id="UP001500506"/>
    </source>
</evidence>